<dbReference type="EMBL" id="RJTL01000017">
    <property type="protein sequence ID" value="RNM06654.1"/>
    <property type="molecule type" value="Genomic_DNA"/>
</dbReference>
<evidence type="ECO:0000256" key="2">
    <source>
        <dbReference type="ARBA" id="ARBA00022737"/>
    </source>
</evidence>
<dbReference type="InterPro" id="IPR032675">
    <property type="entry name" value="LRR_dom_sf"/>
</dbReference>
<keyword evidence="2" id="KW-0677">Repeat</keyword>
<dbReference type="SMART" id="SM00369">
    <property type="entry name" value="LRR_TYP"/>
    <property type="match status" value="9"/>
</dbReference>
<evidence type="ECO:0000256" key="1">
    <source>
        <dbReference type="ARBA" id="ARBA00022614"/>
    </source>
</evidence>
<dbReference type="OrthoDB" id="9813719at2"/>
<dbReference type="Proteomes" id="UP000271222">
    <property type="component" value="Unassembled WGS sequence"/>
</dbReference>
<comment type="caution">
    <text evidence="4">The sequence shown here is derived from an EMBL/GenBank/DDBJ whole genome shotgun (WGS) entry which is preliminary data.</text>
</comment>
<evidence type="ECO:0000313" key="5">
    <source>
        <dbReference type="Proteomes" id="UP000271222"/>
    </source>
</evidence>
<evidence type="ECO:0000256" key="3">
    <source>
        <dbReference type="SAM" id="MobiDB-lite"/>
    </source>
</evidence>
<dbReference type="SUPFAM" id="SSF52047">
    <property type="entry name" value="RNI-like"/>
    <property type="match status" value="1"/>
</dbReference>
<dbReference type="Pfam" id="PF00560">
    <property type="entry name" value="LRR_1"/>
    <property type="match status" value="1"/>
</dbReference>
<feature type="compositionally biased region" description="Basic and acidic residues" evidence="3">
    <location>
        <begin position="75"/>
        <end position="88"/>
    </location>
</feature>
<dbReference type="PANTHER" id="PTHR48051">
    <property type="match status" value="1"/>
</dbReference>
<accession>A0A454TRP9</accession>
<feature type="compositionally biased region" description="Polar residues" evidence="3">
    <location>
        <begin position="112"/>
        <end position="139"/>
    </location>
</feature>
<feature type="region of interest" description="Disordered" evidence="3">
    <location>
        <begin position="50"/>
        <end position="139"/>
    </location>
</feature>
<name>A0A454TRP9_9RALS</name>
<evidence type="ECO:0000313" key="4">
    <source>
        <dbReference type="EMBL" id="RNM06654.1"/>
    </source>
</evidence>
<dbReference type="Gene3D" id="3.80.10.10">
    <property type="entry name" value="Ribonuclease Inhibitor"/>
    <property type="match status" value="2"/>
</dbReference>
<sequence>MPRDTPQAVPGHSPFWPLFFFTHNNKREARHDLARLSLTLMPILPRLFHRTSRTSSADTQRDARTPPNASPLHGEPGRTPRSRGELGRNLRLRSNAQTSGTPGTPARPQIRASASRTAPSTPQHPQGTEGTRTVPNSPLHNDARVFRERADHTGLSAWRTEMLTRFIEHSRKHGLANDFEQVRVYDRLSRAVDHLKSVLRMSGDSVQLKSLPVPELPDVTFEIAHLKNLETVDCDLHALPATLENLFLLETLSLKGAKNLKALPDAVWRLPALQELKLSETGLKSLPPVGGGSALQRLTIEDSPLEQLPAGFADLDQLASLSLSNTKLEKLSSGIGQLPALKSLSLQDNPKLERLPKSLGQVEELTLIGGRIHALPSASGMSSLQKLTVDNSSLAKLPADFGALGNLAHVSLSNTKLRDLPASIGNLFTLKTLSLQDNPKLGSLPASFGQLSGLQELTLNGNRIHELPSMGGASSLQTLTVDDTALAGLPADFGALRNLAHLSLSNTQLRELPANTGNLHALKTLSLQGNQQLATLPSSLGYLSGLEELTLKNSSVSELPPMGPGSALKTLTVENSPLTSIPADIGIQCERLTQLSLSNTQLRALPSSIGKLSNLKGLTLKNNARLELLSESGVRKLESVRKIDLSGCVRLTGLPSSIGKLPKLRTLDLSGCTGLSMASLPRSLVLPRDGLNVIFPEHLKTDVGNARIQQNPRARLLEGHLERQNEAMNHAMFGDDESVGSMTSVPDNEAGVVSMAFHAKHAYKRLERLRQEAGSSMAAPMRNNDAESMRRALAYAFRSMSDLPTFKKLDNAARSLSYEVQEQLADLVAAPVGQKLVKAIAEGAYGAGRDARAIEQMLPELATRIANHPEIQQLREQAKRYPSSLPPEKLAAKLTPLIQPLWDGTRAVAPMPGQLRQALQDLLVTAEGRQLASEIDRAAHSHRAGDEGKALRGLLPVLAAKIGSDPRVVRVREFVSRHTFGSPQQRAESLAQTLTPVVQELWAQTQAEVAKQGQTPAASPSRQR</sequence>
<dbReference type="SMART" id="SM00364">
    <property type="entry name" value="LRR_BAC"/>
    <property type="match status" value="6"/>
</dbReference>
<reference evidence="4 5" key="1">
    <citation type="submission" date="2018-10" db="EMBL/GenBank/DDBJ databases">
        <title>Draft Genome Sequence of Ralstonia pseudosolanacearum (R. solanacearum phylotype I) Strain Tg03 Isolated from Luffa cylindrica in China.</title>
        <authorList>
            <person name="Yuan G.-Q."/>
            <person name="Li Q.-Q."/>
            <person name="Zhang Y.-W."/>
        </authorList>
    </citation>
    <scope>NUCLEOTIDE SEQUENCE [LARGE SCALE GENOMIC DNA]</scope>
    <source>
        <strain evidence="4 5">Tg03</strain>
    </source>
</reference>
<dbReference type="InterPro" id="IPR050216">
    <property type="entry name" value="LRR_domain-containing"/>
</dbReference>
<dbReference type="InterPro" id="IPR001611">
    <property type="entry name" value="Leu-rich_rpt"/>
</dbReference>
<dbReference type="Pfam" id="PF13855">
    <property type="entry name" value="LRR_8"/>
    <property type="match status" value="1"/>
</dbReference>
<dbReference type="GO" id="GO:0005737">
    <property type="term" value="C:cytoplasm"/>
    <property type="evidence" value="ECO:0007669"/>
    <property type="project" value="TreeGrafter"/>
</dbReference>
<proteinExistence type="predicted"/>
<keyword evidence="1" id="KW-0433">Leucine-rich repeat</keyword>
<dbReference type="RefSeq" id="WP_029240527.1">
    <property type="nucleotide sequence ID" value="NZ_AP029005.1"/>
</dbReference>
<dbReference type="SUPFAM" id="SSF52058">
    <property type="entry name" value="L domain-like"/>
    <property type="match status" value="1"/>
</dbReference>
<dbReference type="InterPro" id="IPR003591">
    <property type="entry name" value="Leu-rich_rpt_typical-subtyp"/>
</dbReference>
<feature type="compositionally biased region" description="Polar residues" evidence="3">
    <location>
        <begin position="92"/>
        <end position="102"/>
    </location>
</feature>
<organism evidence="4 5">
    <name type="scientific">Ralstonia pseudosolanacearum</name>
    <dbReference type="NCBI Taxonomy" id="1310165"/>
    <lineage>
        <taxon>Bacteria</taxon>
        <taxon>Pseudomonadati</taxon>
        <taxon>Pseudomonadota</taxon>
        <taxon>Betaproteobacteria</taxon>
        <taxon>Burkholderiales</taxon>
        <taxon>Burkholderiaceae</taxon>
        <taxon>Ralstonia</taxon>
        <taxon>Ralstonia solanacearum species complex</taxon>
    </lineage>
</organism>
<dbReference type="PANTHER" id="PTHR48051:SF1">
    <property type="entry name" value="RAS SUPPRESSOR PROTEIN 1"/>
    <property type="match status" value="1"/>
</dbReference>
<protein>
    <submittedName>
        <fullName evidence="4">Leucine-rich repeat domain-containing protein</fullName>
    </submittedName>
</protein>
<gene>
    <name evidence="4" type="ORF">EGA29_12020</name>
</gene>
<dbReference type="AlphaFoldDB" id="A0A454TRP9"/>